<dbReference type="InterPro" id="IPR027417">
    <property type="entry name" value="P-loop_NTPase"/>
</dbReference>
<evidence type="ECO:0000259" key="1">
    <source>
        <dbReference type="Pfam" id="PF05729"/>
    </source>
</evidence>
<gene>
    <name evidence="2" type="ORF">SAMN05192580_2516</name>
</gene>
<name>A0A1I6LAL4_9SPHN</name>
<dbReference type="EMBL" id="FOZG01000002">
    <property type="protein sequence ID" value="SFS00526.1"/>
    <property type="molecule type" value="Genomic_DNA"/>
</dbReference>
<dbReference type="AlphaFoldDB" id="A0A1I6LAL4"/>
<protein>
    <submittedName>
        <fullName evidence="2">NACHT domain-containing protein</fullName>
    </submittedName>
</protein>
<sequence>MDAIAAAIELGTATAPSAMSLLKTVGKDKYNKFVATYTNIFQDHVSVTMRRCAKIKTLIQRDVPVSIDSQYVNLLFSSGGELSLKDQDVLQKMLFESSSFVVSGLAGCGKSMFMKWAALRMIEALPNTQKIPLFVEAREIDGATLSLPFDQMIFKKTSSDGSNANFEQFRVGLVQGMFAVLIDGLDEVPLKYRDGVLAEVSDFQRRFPHSSLICSTRPDRKLESATGLTTIHVDSMSLDQIKRVIQNIGFDEVKKKGFIIALEDGLYEEHKSFLSNPLLATIMLITFDFSVSVPSKLSLFYSQVYESLFYKHDSSKGVYVREHYTDLDIDEFEQVFRTFCFQTYATQKLSFETADLMSLMRTSIEQCRVNVKADSFIKDCIKSTSLLQEDGLFVSFVHRSFQEYFCARFLMQYTGAEYKNLVDGLVLRLVDNAFLMLCQMSGEDVLRRWALPKIEEYISRTNLVDASEPSQVVEFIKDLTPSIDLSIQTGECLAIAHDKKGLVPSLVALDRVLSQEGVGAILSFLSAPLLPAEGVNGVKKAFAEAVEESGEDQCTLYTSKLNAEWIMETSLPNMISLFRKSLLEARSEIEMRFDRTDHFAKHIGNMFTRPS</sequence>
<evidence type="ECO:0000313" key="2">
    <source>
        <dbReference type="EMBL" id="SFS00526.1"/>
    </source>
</evidence>
<dbReference type="PANTHER" id="PTHR46844">
    <property type="entry name" value="SLR5058 PROTEIN"/>
    <property type="match status" value="1"/>
</dbReference>
<feature type="domain" description="NACHT" evidence="1">
    <location>
        <begin position="101"/>
        <end position="246"/>
    </location>
</feature>
<dbReference type="PANTHER" id="PTHR46844:SF1">
    <property type="entry name" value="SLR5058 PROTEIN"/>
    <property type="match status" value="1"/>
</dbReference>
<dbReference type="Gene3D" id="3.40.50.300">
    <property type="entry name" value="P-loop containing nucleotide triphosphate hydrolases"/>
    <property type="match status" value="1"/>
</dbReference>
<dbReference type="Pfam" id="PF05729">
    <property type="entry name" value="NACHT"/>
    <property type="match status" value="1"/>
</dbReference>
<accession>A0A1I6LAL4</accession>
<dbReference type="STRING" id="1166337.SAMN05192580_2516"/>
<keyword evidence="3" id="KW-1185">Reference proteome</keyword>
<dbReference type="Proteomes" id="UP000198824">
    <property type="component" value="Unassembled WGS sequence"/>
</dbReference>
<proteinExistence type="predicted"/>
<organism evidence="2 3">
    <name type="scientific">Sphingomonas jatrophae</name>
    <dbReference type="NCBI Taxonomy" id="1166337"/>
    <lineage>
        <taxon>Bacteria</taxon>
        <taxon>Pseudomonadati</taxon>
        <taxon>Pseudomonadota</taxon>
        <taxon>Alphaproteobacteria</taxon>
        <taxon>Sphingomonadales</taxon>
        <taxon>Sphingomonadaceae</taxon>
        <taxon>Sphingomonas</taxon>
    </lineage>
</organism>
<dbReference type="InterPro" id="IPR007111">
    <property type="entry name" value="NACHT_NTPase"/>
</dbReference>
<dbReference type="SUPFAM" id="SSF52540">
    <property type="entry name" value="P-loop containing nucleoside triphosphate hydrolases"/>
    <property type="match status" value="1"/>
</dbReference>
<reference evidence="2 3" key="1">
    <citation type="submission" date="2016-10" db="EMBL/GenBank/DDBJ databases">
        <authorList>
            <person name="de Groot N.N."/>
        </authorList>
    </citation>
    <scope>NUCLEOTIDE SEQUENCE [LARGE SCALE GENOMIC DNA]</scope>
    <source>
        <strain evidence="2 3">S5-249</strain>
    </source>
</reference>
<evidence type="ECO:0000313" key="3">
    <source>
        <dbReference type="Proteomes" id="UP000198824"/>
    </source>
</evidence>